<evidence type="ECO:0000313" key="2">
    <source>
        <dbReference type="EMBL" id="CZF81884.1"/>
    </source>
</evidence>
<dbReference type="EMBL" id="FIZX01000002">
    <property type="protein sequence ID" value="CZF81884.1"/>
    <property type="molecule type" value="Genomic_DNA"/>
</dbReference>
<dbReference type="Gene3D" id="3.90.1200.10">
    <property type="match status" value="1"/>
</dbReference>
<organism evidence="2 3">
    <name type="scientific">Grimontia celer</name>
    <dbReference type="NCBI Taxonomy" id="1796497"/>
    <lineage>
        <taxon>Bacteria</taxon>
        <taxon>Pseudomonadati</taxon>
        <taxon>Pseudomonadota</taxon>
        <taxon>Gammaproteobacteria</taxon>
        <taxon>Vibrionales</taxon>
        <taxon>Vibrionaceae</taxon>
        <taxon>Grimontia</taxon>
    </lineage>
</organism>
<dbReference type="Proteomes" id="UP000071641">
    <property type="component" value="Unassembled WGS sequence"/>
</dbReference>
<proteinExistence type="predicted"/>
<dbReference type="InterPro" id="IPR011009">
    <property type="entry name" value="Kinase-like_dom_sf"/>
</dbReference>
<keyword evidence="2" id="KW-0418">Kinase</keyword>
<dbReference type="SUPFAM" id="SSF56112">
    <property type="entry name" value="Protein kinase-like (PK-like)"/>
    <property type="match status" value="1"/>
</dbReference>
<dbReference type="RefSeq" id="WP_062664061.1">
    <property type="nucleotide sequence ID" value="NZ_FIZX01000002.1"/>
</dbReference>
<name>A0A128F664_9GAMM</name>
<dbReference type="AlphaFoldDB" id="A0A128F664"/>
<keyword evidence="2" id="KW-0808">Transferase</keyword>
<protein>
    <submittedName>
        <fullName evidence="2">Homoserine kinase</fullName>
        <ecNumber evidence="2">2.7.1.39</ecNumber>
    </submittedName>
</protein>
<dbReference type="InterPro" id="IPR002575">
    <property type="entry name" value="Aminoglycoside_PTrfase"/>
</dbReference>
<evidence type="ECO:0000313" key="3">
    <source>
        <dbReference type="Proteomes" id="UP000071641"/>
    </source>
</evidence>
<keyword evidence="3" id="KW-1185">Reference proteome</keyword>
<dbReference type="EC" id="2.7.1.39" evidence="2"/>
<gene>
    <name evidence="2" type="primary">thrB_1</name>
    <name evidence="2" type="ORF">GCE9029_02885</name>
</gene>
<dbReference type="Pfam" id="PF01636">
    <property type="entry name" value="APH"/>
    <property type="match status" value="1"/>
</dbReference>
<reference evidence="3" key="1">
    <citation type="submission" date="2016-02" db="EMBL/GenBank/DDBJ databases">
        <authorList>
            <person name="Rodrigo-Torres Lidia"/>
            <person name="Arahal R.David."/>
        </authorList>
    </citation>
    <scope>NUCLEOTIDE SEQUENCE [LARGE SCALE GENOMIC DNA]</scope>
    <source>
        <strain evidence="3">CECT 9029</strain>
    </source>
</reference>
<sequence>MEKLPGGRDGIYRVRNQVIRPANKTTQTIHGLLNHLHLQGFHQCPIPIALDHERETVSFVEGQVYNYPLQGNIASKQTLKSAAKLLRQMHDASASYVDSLKGNENWMLPVRKPTEVICHGDYAPYNLVLDGEEAVGIIDFDTAHPAPRMWDLAYAVYCWAPFKTHEFDKMGTLDEQIARAVIFCKAYGMTKEEISGLPDVMIERLEALVSFMRKEAEEGNEAFQQNLEDGHDLAYEEDIQYILQNKKDILTMLFK</sequence>
<dbReference type="GO" id="GO:0004413">
    <property type="term" value="F:homoserine kinase activity"/>
    <property type="evidence" value="ECO:0007669"/>
    <property type="project" value="UniProtKB-EC"/>
</dbReference>
<feature type="domain" description="Aminoglycoside phosphotransferase" evidence="1">
    <location>
        <begin position="107"/>
        <end position="163"/>
    </location>
</feature>
<accession>A0A128F664</accession>
<evidence type="ECO:0000259" key="1">
    <source>
        <dbReference type="Pfam" id="PF01636"/>
    </source>
</evidence>
<dbReference type="STRING" id="1796497.GCE9029_02885"/>
<dbReference type="OrthoDB" id="236897at2"/>